<evidence type="ECO:0000313" key="2">
    <source>
        <dbReference type="Proteomes" id="UP000255279"/>
    </source>
</evidence>
<sequence>MLGEYQAQTWGEASHLYFAKRGGALCLMAVQFRLALCIDYIGTQHLLSPDIDGILIFL</sequence>
<dbReference type="Proteomes" id="UP000255279">
    <property type="component" value="Unassembled WGS sequence"/>
</dbReference>
<gene>
    <name evidence="1" type="ORF">NCTC10293_02330</name>
</gene>
<dbReference type="EMBL" id="UGQE01000004">
    <property type="protein sequence ID" value="STZ14733.1"/>
    <property type="molecule type" value="Genomic_DNA"/>
</dbReference>
<dbReference type="AlphaFoldDB" id="A0A378R9K9"/>
<reference evidence="1 2" key="1">
    <citation type="submission" date="2018-06" db="EMBL/GenBank/DDBJ databases">
        <authorList>
            <consortium name="Pathogen Informatics"/>
            <person name="Doyle S."/>
        </authorList>
    </citation>
    <scope>NUCLEOTIDE SEQUENCE [LARGE SCALE GENOMIC DNA]</scope>
    <source>
        <strain evidence="1 2">NCTC10293</strain>
    </source>
</reference>
<accession>A0A378R9K9</accession>
<protein>
    <submittedName>
        <fullName evidence="1">Uncharacterized protein</fullName>
    </submittedName>
</protein>
<name>A0A378R9K9_9GAMM</name>
<proteinExistence type="predicted"/>
<organism evidence="1 2">
    <name type="scientific">Moraxella caviae</name>
    <dbReference type="NCBI Taxonomy" id="34060"/>
    <lineage>
        <taxon>Bacteria</taxon>
        <taxon>Pseudomonadati</taxon>
        <taxon>Pseudomonadota</taxon>
        <taxon>Gammaproteobacteria</taxon>
        <taxon>Moraxellales</taxon>
        <taxon>Moraxellaceae</taxon>
        <taxon>Moraxella</taxon>
    </lineage>
</organism>
<evidence type="ECO:0000313" key="1">
    <source>
        <dbReference type="EMBL" id="STZ14733.1"/>
    </source>
</evidence>